<keyword evidence="9" id="KW-1185">Reference proteome</keyword>
<keyword evidence="5" id="KW-0378">Hydrolase</keyword>
<dbReference type="GO" id="GO:0016787">
    <property type="term" value="F:hydrolase activity"/>
    <property type="evidence" value="ECO:0007669"/>
    <property type="project" value="UniProtKB-KW"/>
</dbReference>
<evidence type="ECO:0000313" key="8">
    <source>
        <dbReference type="EMBL" id="SDX90835.1"/>
    </source>
</evidence>
<evidence type="ECO:0000256" key="2">
    <source>
        <dbReference type="ARBA" id="ARBA00022649"/>
    </source>
</evidence>
<name>A0A1H3FJ12_9RHOB</name>
<keyword evidence="4" id="KW-0255">Endonuclease</keyword>
<evidence type="ECO:0000256" key="6">
    <source>
        <dbReference type="ARBA" id="ARBA00022884"/>
    </source>
</evidence>
<dbReference type="GO" id="GO:0003729">
    <property type="term" value="F:mRNA binding"/>
    <property type="evidence" value="ECO:0007669"/>
    <property type="project" value="InterPro"/>
</dbReference>
<dbReference type="InterPro" id="IPR012933">
    <property type="entry name" value="HicA_mRNA_interferase"/>
</dbReference>
<dbReference type="EMBL" id="FNMZ01000012">
    <property type="protein sequence ID" value="SDX90835.1"/>
    <property type="molecule type" value="Genomic_DNA"/>
</dbReference>
<comment type="similarity">
    <text evidence="1">Belongs to the HicA mRNA interferase family.</text>
</comment>
<keyword evidence="3" id="KW-0540">Nuclease</keyword>
<reference evidence="8 9" key="1">
    <citation type="submission" date="2016-10" db="EMBL/GenBank/DDBJ databases">
        <authorList>
            <person name="de Groot N.N."/>
        </authorList>
    </citation>
    <scope>NUCLEOTIDE SEQUENCE [LARGE SCALE GENOMIC DNA]</scope>
    <source>
        <strain evidence="8 9">DSM 17890</strain>
    </source>
</reference>
<keyword evidence="7" id="KW-0346">Stress response</keyword>
<evidence type="ECO:0000256" key="5">
    <source>
        <dbReference type="ARBA" id="ARBA00022801"/>
    </source>
</evidence>
<dbReference type="InterPro" id="IPR038570">
    <property type="entry name" value="HicA_sf"/>
</dbReference>
<dbReference type="Pfam" id="PF07927">
    <property type="entry name" value="HicA_toxin"/>
    <property type="match status" value="1"/>
</dbReference>
<dbReference type="OrthoDB" id="9811409at2"/>
<gene>
    <name evidence="8" type="ORF">SAMN05444336_112136</name>
</gene>
<evidence type="ECO:0000256" key="7">
    <source>
        <dbReference type="ARBA" id="ARBA00023016"/>
    </source>
</evidence>
<evidence type="ECO:0000256" key="3">
    <source>
        <dbReference type="ARBA" id="ARBA00022722"/>
    </source>
</evidence>
<evidence type="ECO:0000313" key="9">
    <source>
        <dbReference type="Proteomes" id="UP000199118"/>
    </source>
</evidence>
<evidence type="ECO:0000256" key="4">
    <source>
        <dbReference type="ARBA" id="ARBA00022759"/>
    </source>
</evidence>
<protein>
    <submittedName>
        <fullName evidence="8">Predicted RNA binding protein YcfA, dsRBD-like fold, HicA-like mRNA interferase family</fullName>
    </submittedName>
</protein>
<keyword evidence="2" id="KW-1277">Toxin-antitoxin system</keyword>
<organism evidence="8 9">
    <name type="scientific">Albimonas donghaensis</name>
    <dbReference type="NCBI Taxonomy" id="356660"/>
    <lineage>
        <taxon>Bacteria</taxon>
        <taxon>Pseudomonadati</taxon>
        <taxon>Pseudomonadota</taxon>
        <taxon>Alphaproteobacteria</taxon>
        <taxon>Rhodobacterales</taxon>
        <taxon>Paracoccaceae</taxon>
        <taxon>Albimonas</taxon>
    </lineage>
</organism>
<accession>A0A1H3FJ12</accession>
<dbReference type="Gene3D" id="3.30.920.30">
    <property type="entry name" value="Hypothetical protein"/>
    <property type="match status" value="1"/>
</dbReference>
<keyword evidence="6" id="KW-0694">RNA-binding</keyword>
<dbReference type="SUPFAM" id="SSF54786">
    <property type="entry name" value="YcfA/nrd intein domain"/>
    <property type="match status" value="1"/>
</dbReference>
<dbReference type="GO" id="GO:0004519">
    <property type="term" value="F:endonuclease activity"/>
    <property type="evidence" value="ECO:0007669"/>
    <property type="project" value="UniProtKB-KW"/>
</dbReference>
<dbReference type="Proteomes" id="UP000199118">
    <property type="component" value="Unassembled WGS sequence"/>
</dbReference>
<dbReference type="AlphaFoldDB" id="A0A1H3FJ12"/>
<sequence length="64" mass="6980">MPITAADILKALRAAGFVQRSGKGSHLVLTHPDGRRTVVSKHRGDLPKPTVRQIEKQTGVKLLK</sequence>
<dbReference type="RefSeq" id="WP_092685336.1">
    <property type="nucleotide sequence ID" value="NZ_FNMZ01000012.1"/>
</dbReference>
<proteinExistence type="inferred from homology"/>
<evidence type="ECO:0000256" key="1">
    <source>
        <dbReference type="ARBA" id="ARBA00006620"/>
    </source>
</evidence>